<dbReference type="Pfam" id="PF00528">
    <property type="entry name" value="BPD_transp_1"/>
    <property type="match status" value="1"/>
</dbReference>
<feature type="transmembrane region" description="Helical" evidence="10">
    <location>
        <begin position="66"/>
        <end position="89"/>
    </location>
</feature>
<protein>
    <submittedName>
        <fullName evidence="12">Sulfate transport system permease protein</fullName>
    </submittedName>
</protein>
<dbReference type="CDD" id="cd06261">
    <property type="entry name" value="TM_PBP2"/>
    <property type="match status" value="1"/>
</dbReference>
<evidence type="ECO:0000259" key="11">
    <source>
        <dbReference type="PROSITE" id="PS50928"/>
    </source>
</evidence>
<sequence length="304" mass="32426">MSASTDRKPPRIGEQPAFRRALIATVLVVTAFFIVAPLIVIGMEAFSQGWAVYAAAISDADTRHAIMLTVVTALIAVPVNTAFGVAAAWAITKFDFWGRRLLLVVIEIPFSISPIVAGVAYLFVYGLQGLFGPLLQAHDIKILFALPGIVLASMFVTAPFVARELIPLMQAQGRDLEEAATSLGASGWRTFFSVTLPNIRWALLYGVVLCNARVMGEFGAVSVVSGNIRGQTNTMPLHIELLYHDYQTAGAFAVASILAVLAVVTLVAKVLLERQGAGRGGRHPALATPQPAMTAPKLATEKST</sequence>
<evidence type="ECO:0000313" key="13">
    <source>
        <dbReference type="Proteomes" id="UP000245396"/>
    </source>
</evidence>
<dbReference type="PANTHER" id="PTHR30406">
    <property type="entry name" value="SULFATE TRANSPORT SYSTEM PERMEASE PROTEIN"/>
    <property type="match status" value="1"/>
</dbReference>
<keyword evidence="13" id="KW-1185">Reference proteome</keyword>
<dbReference type="Gene3D" id="1.10.3720.10">
    <property type="entry name" value="MetI-like"/>
    <property type="match status" value="1"/>
</dbReference>
<keyword evidence="6" id="KW-0764">Sulfate transport</keyword>
<evidence type="ECO:0000256" key="10">
    <source>
        <dbReference type="SAM" id="Phobius"/>
    </source>
</evidence>
<dbReference type="NCBIfam" id="TIGR00969">
    <property type="entry name" value="3a0106s02"/>
    <property type="match status" value="1"/>
</dbReference>
<dbReference type="InterPro" id="IPR011866">
    <property type="entry name" value="CysW_permease"/>
</dbReference>
<evidence type="ECO:0000256" key="6">
    <source>
        <dbReference type="ARBA" id="ARBA00023032"/>
    </source>
</evidence>
<evidence type="ECO:0000256" key="5">
    <source>
        <dbReference type="ARBA" id="ARBA00022989"/>
    </source>
</evidence>
<dbReference type="GO" id="GO:0005886">
    <property type="term" value="C:plasma membrane"/>
    <property type="evidence" value="ECO:0007669"/>
    <property type="project" value="UniProtKB-SubCell"/>
</dbReference>
<evidence type="ECO:0000256" key="7">
    <source>
        <dbReference type="ARBA" id="ARBA00023136"/>
    </source>
</evidence>
<dbReference type="InterPro" id="IPR000515">
    <property type="entry name" value="MetI-like"/>
</dbReference>
<feature type="transmembrane region" description="Helical" evidence="10">
    <location>
        <begin position="202"/>
        <end position="228"/>
    </location>
</feature>
<comment type="subcellular location">
    <subcellularLocation>
        <location evidence="1">Cell membrane</location>
        <topology evidence="1">Multi-pass membrane protein</topology>
    </subcellularLocation>
</comment>
<name>A0A316C2N1_PSESE</name>
<evidence type="ECO:0000256" key="1">
    <source>
        <dbReference type="ARBA" id="ARBA00004651"/>
    </source>
</evidence>
<dbReference type="PANTHER" id="PTHR30406:SF1">
    <property type="entry name" value="SULFATE TRANSPORT SYSTEM PERMEASE PROTEIN CYSW"/>
    <property type="match status" value="1"/>
</dbReference>
<gene>
    <name evidence="12" type="ORF">C7441_10727</name>
</gene>
<proteinExistence type="predicted"/>
<evidence type="ECO:0000256" key="2">
    <source>
        <dbReference type="ARBA" id="ARBA00011779"/>
    </source>
</evidence>
<dbReference type="InterPro" id="IPR005667">
    <property type="entry name" value="Sulph_transpt2"/>
</dbReference>
<feature type="transmembrane region" description="Helical" evidence="10">
    <location>
        <begin position="142"/>
        <end position="162"/>
    </location>
</feature>
<dbReference type="AlphaFoldDB" id="A0A316C2N1"/>
<dbReference type="NCBIfam" id="TIGR02140">
    <property type="entry name" value="permease_CysW"/>
    <property type="match status" value="1"/>
</dbReference>
<dbReference type="OrthoDB" id="9774448at2"/>
<comment type="function">
    <text evidence="8">Part of the ABC transporter complex CysAWTP (TC 3.A.1.6.1) involved in sulfate/thiosulfate import. Probably responsible for the translocation of the substrate across the membrane.</text>
</comment>
<accession>A0A316C2N1</accession>
<dbReference type="EMBL" id="QGGG01000007">
    <property type="protein sequence ID" value="PWJ83868.1"/>
    <property type="molecule type" value="Genomic_DNA"/>
</dbReference>
<evidence type="ECO:0000256" key="3">
    <source>
        <dbReference type="ARBA" id="ARBA00022448"/>
    </source>
</evidence>
<dbReference type="STRING" id="1192868.GCA_000304395_01797"/>
<keyword evidence="5 10" id="KW-1133">Transmembrane helix</keyword>
<evidence type="ECO:0000256" key="8">
    <source>
        <dbReference type="ARBA" id="ARBA00025323"/>
    </source>
</evidence>
<evidence type="ECO:0000313" key="12">
    <source>
        <dbReference type="EMBL" id="PWJ83868.1"/>
    </source>
</evidence>
<organism evidence="12 13">
    <name type="scientific">Pseudaminobacter salicylatoxidans</name>
    <dbReference type="NCBI Taxonomy" id="93369"/>
    <lineage>
        <taxon>Bacteria</taxon>
        <taxon>Pseudomonadati</taxon>
        <taxon>Pseudomonadota</taxon>
        <taxon>Alphaproteobacteria</taxon>
        <taxon>Hyphomicrobiales</taxon>
        <taxon>Phyllobacteriaceae</taxon>
        <taxon>Pseudaminobacter</taxon>
    </lineage>
</organism>
<dbReference type="InterPro" id="IPR035906">
    <property type="entry name" value="MetI-like_sf"/>
</dbReference>
<evidence type="ECO:0000256" key="4">
    <source>
        <dbReference type="ARBA" id="ARBA00022692"/>
    </source>
</evidence>
<keyword evidence="3" id="KW-0813">Transport</keyword>
<evidence type="ECO:0000256" key="9">
    <source>
        <dbReference type="SAM" id="MobiDB-lite"/>
    </source>
</evidence>
<dbReference type="GO" id="GO:0015419">
    <property type="term" value="F:ABC-type sulfate transporter activity"/>
    <property type="evidence" value="ECO:0007669"/>
    <property type="project" value="InterPro"/>
</dbReference>
<dbReference type="SUPFAM" id="SSF161098">
    <property type="entry name" value="MetI-like"/>
    <property type="match status" value="1"/>
</dbReference>
<dbReference type="Proteomes" id="UP000245396">
    <property type="component" value="Unassembled WGS sequence"/>
</dbReference>
<comment type="subunit">
    <text evidence="2">The complex is composed of two ATP-binding proteins (CysA), two transmembrane proteins (CysT and CysW) and a solute-binding protein (CysP).</text>
</comment>
<keyword evidence="4 10" id="KW-0812">Transmembrane</keyword>
<comment type="caution">
    <text evidence="12">The sequence shown here is derived from an EMBL/GenBank/DDBJ whole genome shotgun (WGS) entry which is preliminary data.</text>
</comment>
<dbReference type="PROSITE" id="PS50928">
    <property type="entry name" value="ABC_TM1"/>
    <property type="match status" value="1"/>
</dbReference>
<feature type="domain" description="ABC transmembrane type-1" evidence="11">
    <location>
        <begin position="66"/>
        <end position="273"/>
    </location>
</feature>
<feature type="transmembrane region" description="Helical" evidence="10">
    <location>
        <begin position="248"/>
        <end position="272"/>
    </location>
</feature>
<feature type="transmembrane region" description="Helical" evidence="10">
    <location>
        <begin position="21"/>
        <end position="46"/>
    </location>
</feature>
<keyword evidence="7 10" id="KW-0472">Membrane</keyword>
<feature type="transmembrane region" description="Helical" evidence="10">
    <location>
        <begin position="101"/>
        <end position="122"/>
    </location>
</feature>
<reference evidence="12 13" key="1">
    <citation type="submission" date="2018-05" db="EMBL/GenBank/DDBJ databases">
        <title>Genomic Encyclopedia of Type Strains, Phase IV (KMG-IV): sequencing the most valuable type-strain genomes for metagenomic binning, comparative biology and taxonomic classification.</title>
        <authorList>
            <person name="Goeker M."/>
        </authorList>
    </citation>
    <scope>NUCLEOTIDE SEQUENCE [LARGE SCALE GENOMIC DNA]</scope>
    <source>
        <strain evidence="12 13">DSM 6986</strain>
    </source>
</reference>
<feature type="region of interest" description="Disordered" evidence="9">
    <location>
        <begin position="278"/>
        <end position="304"/>
    </location>
</feature>
<dbReference type="RefSeq" id="WP_109612936.1">
    <property type="nucleotide sequence ID" value="NZ_QGGG01000007.1"/>
</dbReference>